<dbReference type="GO" id="GO:0002143">
    <property type="term" value="P:tRNA wobble position uridine thiolation"/>
    <property type="evidence" value="ECO:0007669"/>
    <property type="project" value="InterPro"/>
</dbReference>
<dbReference type="STRING" id="1381081.BIY22_21160"/>
<dbReference type="EMBL" id="MJMJ01000024">
    <property type="protein sequence ID" value="OLQ87616.1"/>
    <property type="molecule type" value="Genomic_DNA"/>
</dbReference>
<evidence type="ECO:0000313" key="3">
    <source>
        <dbReference type="Proteomes" id="UP000186039"/>
    </source>
</evidence>
<sequence length="91" mass="9863">MLHIVKSIHSLTELASLYKEGDQVILVEDAVYASNAQHPAFPILKSLAVCVLAADVQARGIQNRVSPSITLVDFSAWVDLSAEQANSLTWS</sequence>
<evidence type="ECO:0000313" key="1">
    <source>
        <dbReference type="EMBL" id="OLQ84821.1"/>
    </source>
</evidence>
<gene>
    <name evidence="1" type="ORF">BIY20_16895</name>
    <name evidence="2" type="ORF">BIY22_21160</name>
</gene>
<dbReference type="EMBL" id="MJMH01000231">
    <property type="protein sequence ID" value="OLQ84821.1"/>
    <property type="molecule type" value="Genomic_DNA"/>
</dbReference>
<dbReference type="Proteomes" id="UP000186039">
    <property type="component" value="Unassembled WGS sequence"/>
</dbReference>
<dbReference type="InterPro" id="IPR007215">
    <property type="entry name" value="Sulphur_relay_TusB/DsrH"/>
</dbReference>
<dbReference type="Proteomes" id="UP000186313">
    <property type="component" value="Unassembled WGS sequence"/>
</dbReference>
<protein>
    <submittedName>
        <fullName evidence="2">Sulfurtransferase TusB</fullName>
    </submittedName>
</protein>
<proteinExistence type="predicted"/>
<organism evidence="2 4">
    <name type="scientific">Vibrio panuliri</name>
    <dbReference type="NCBI Taxonomy" id="1381081"/>
    <lineage>
        <taxon>Bacteria</taxon>
        <taxon>Pseudomonadati</taxon>
        <taxon>Pseudomonadota</taxon>
        <taxon>Gammaproteobacteria</taxon>
        <taxon>Vibrionales</taxon>
        <taxon>Vibrionaceae</taxon>
        <taxon>Vibrio</taxon>
    </lineage>
</organism>
<dbReference type="InterPro" id="IPR027396">
    <property type="entry name" value="DsrEFH-like"/>
</dbReference>
<dbReference type="GO" id="GO:0016740">
    <property type="term" value="F:transferase activity"/>
    <property type="evidence" value="ECO:0007669"/>
    <property type="project" value="UniProtKB-KW"/>
</dbReference>
<keyword evidence="3" id="KW-1185">Reference proteome</keyword>
<name>A0A1Q9HDJ5_9VIBR</name>
<dbReference type="GO" id="GO:1990228">
    <property type="term" value="C:sulfurtransferase complex"/>
    <property type="evidence" value="ECO:0007669"/>
    <property type="project" value="TreeGrafter"/>
</dbReference>
<dbReference type="PANTHER" id="PTHR37526">
    <property type="entry name" value="PROTEIN TUSB"/>
    <property type="match status" value="1"/>
</dbReference>
<dbReference type="Gene3D" id="3.40.1260.10">
    <property type="entry name" value="DsrEFH-like"/>
    <property type="match status" value="1"/>
</dbReference>
<dbReference type="OrthoDB" id="9795117at2"/>
<dbReference type="AlphaFoldDB" id="A0A1Q9HDJ5"/>
<dbReference type="NCBIfam" id="TIGR03011">
    <property type="entry name" value="sulf_tusB_dsrH"/>
    <property type="match status" value="1"/>
</dbReference>
<dbReference type="RefSeq" id="WP_075709693.1">
    <property type="nucleotide sequence ID" value="NZ_AP019654.1"/>
</dbReference>
<evidence type="ECO:0000313" key="2">
    <source>
        <dbReference type="EMBL" id="OLQ87616.1"/>
    </source>
</evidence>
<keyword evidence="2" id="KW-0808">Transferase</keyword>
<comment type="caution">
    <text evidence="2">The sequence shown here is derived from an EMBL/GenBank/DDBJ whole genome shotgun (WGS) entry which is preliminary data.</text>
</comment>
<dbReference type="Pfam" id="PF04077">
    <property type="entry name" value="DsrH"/>
    <property type="match status" value="1"/>
</dbReference>
<evidence type="ECO:0000313" key="4">
    <source>
        <dbReference type="Proteomes" id="UP000186313"/>
    </source>
</evidence>
<accession>A0A1Q9HDJ5</accession>
<dbReference type="SUPFAM" id="SSF75169">
    <property type="entry name" value="DsrEFH-like"/>
    <property type="match status" value="1"/>
</dbReference>
<reference evidence="3 4" key="1">
    <citation type="submission" date="2016-09" db="EMBL/GenBank/DDBJ databases">
        <title>Genomic Taxonomy of the Vibrionaceae.</title>
        <authorList>
            <person name="Gonzalez-Castillo A."/>
            <person name="Gomez-Gil B."/>
            <person name="Enciso-Ibarra K."/>
        </authorList>
    </citation>
    <scope>NUCLEOTIDE SEQUENCE [LARGE SCALE GENOMIC DNA]</scope>
    <source>
        <strain evidence="1 3">CAIM 1902</strain>
        <strain evidence="2 4">CAIM 703</strain>
    </source>
</reference>
<dbReference type="PANTHER" id="PTHR37526:SF1">
    <property type="entry name" value="PROTEIN TUSB"/>
    <property type="match status" value="1"/>
</dbReference>